<organism evidence="1 2">
    <name type="scientific">Legionella jamestowniensis</name>
    <dbReference type="NCBI Taxonomy" id="455"/>
    <lineage>
        <taxon>Bacteria</taxon>
        <taxon>Pseudomonadati</taxon>
        <taxon>Pseudomonadota</taxon>
        <taxon>Gammaproteobacteria</taxon>
        <taxon>Legionellales</taxon>
        <taxon>Legionellaceae</taxon>
        <taxon>Legionella</taxon>
    </lineage>
</organism>
<dbReference type="RefSeq" id="WP_141676671.1">
    <property type="nucleotide sequence ID" value="NZ_LYOZ01000016.1"/>
</dbReference>
<comment type="caution">
    <text evidence="1">The sequence shown here is derived from an EMBL/GenBank/DDBJ whole genome shotgun (WGS) entry which is preliminary data.</text>
</comment>
<reference evidence="1 2" key="1">
    <citation type="submission" date="2016-05" db="EMBL/GenBank/DDBJ databases">
        <authorList>
            <person name="Prochazka B."/>
            <person name="Indra A."/>
            <person name="Hasenberger P."/>
            <person name="Blaschitz M."/>
            <person name="Wagner L."/>
            <person name="Wewalka G."/>
            <person name="Sorschag S."/>
            <person name="Schmid D."/>
            <person name="Ruppitsch W."/>
        </authorList>
    </citation>
    <scope>NUCLEOTIDE SEQUENCE [LARGE SCALE GENOMIC DNA]</scope>
    <source>
        <strain evidence="1 2">974010_12</strain>
    </source>
</reference>
<dbReference type="EMBL" id="LYOZ01000016">
    <property type="protein sequence ID" value="OCH98317.1"/>
    <property type="molecule type" value="Genomic_DNA"/>
</dbReference>
<gene>
    <name evidence="1" type="ORF">A8135_12230</name>
</gene>
<protein>
    <submittedName>
        <fullName evidence="1">Uncharacterized protein</fullName>
    </submittedName>
</protein>
<keyword evidence="2" id="KW-1185">Reference proteome</keyword>
<evidence type="ECO:0000313" key="1">
    <source>
        <dbReference type="EMBL" id="OCH98317.1"/>
    </source>
</evidence>
<name>A0ABX2XUK6_9GAMM</name>
<dbReference type="Proteomes" id="UP000093336">
    <property type="component" value="Unassembled WGS sequence"/>
</dbReference>
<evidence type="ECO:0000313" key="2">
    <source>
        <dbReference type="Proteomes" id="UP000093336"/>
    </source>
</evidence>
<accession>A0ABX2XUK6</accession>
<proteinExistence type="predicted"/>
<sequence>MKIVHLTNPQTVNACTLISIGVIKAILTAQNESAMPVEIIRTQDWAQNEYKKRFSVWDDGEGLLETTVYQQYFSDSFQLPDSIEVFVPISALEVRHLLANRNNYFEEGILNEEFYAFNFDAIGAIRRKIPEVSIDWSTITEEELLKLLPKDNQPSLYEQFEELVNRLNAPQGITIRMEGHTISLVKRKNTYYSYDSLTGDLSSTTNPKEIVAYLAQKLHTNGVKGCQVYFFNPQLTFTAQVSEYSIPTESIVEKLKPVTVQQIKGLITNRSSFDETEDGLANWQQANGELIELILRHKPKLFTIEWASVTAEQLITHLNLQQEMIIEVEEEIPSKIDFEENHVKLLDIIERLKMNIANQANDRKTNTYSQWKTNLLNQIQEKLDKEDQLTPHIQQRYIEAIRNVCAQRRNVVHFWSQPHSVAEFEELLQEKNLDTSLAEICLL</sequence>